<dbReference type="GO" id="GO:0005506">
    <property type="term" value="F:iron ion binding"/>
    <property type="evidence" value="ECO:0007669"/>
    <property type="project" value="InterPro"/>
</dbReference>
<evidence type="ECO:0000259" key="1">
    <source>
        <dbReference type="Pfam" id="PF01106"/>
    </source>
</evidence>
<dbReference type="GO" id="GO:0051536">
    <property type="term" value="F:iron-sulfur cluster binding"/>
    <property type="evidence" value="ECO:0007669"/>
    <property type="project" value="InterPro"/>
</dbReference>
<evidence type="ECO:0000313" key="2">
    <source>
        <dbReference type="EMBL" id="EKC46803.1"/>
    </source>
</evidence>
<dbReference type="InterPro" id="IPR001075">
    <property type="entry name" value="NIF_FeS_clus_asmbl_NifU_C"/>
</dbReference>
<dbReference type="InterPro" id="IPR034904">
    <property type="entry name" value="FSCA_dom_sf"/>
</dbReference>
<dbReference type="PANTHER" id="PTHR11178">
    <property type="entry name" value="IRON-SULFUR CLUSTER SCAFFOLD PROTEIN NFU-RELATED"/>
    <property type="match status" value="1"/>
</dbReference>
<proteinExistence type="predicted"/>
<gene>
    <name evidence="2" type="ORF">OBE_16051</name>
</gene>
<dbReference type="EMBL" id="AJWZ01011006">
    <property type="protein sequence ID" value="EKC46803.1"/>
    <property type="molecule type" value="Genomic_DNA"/>
</dbReference>
<dbReference type="SUPFAM" id="SSF117916">
    <property type="entry name" value="Fe-S cluster assembly (FSCA) domain-like"/>
    <property type="match status" value="1"/>
</dbReference>
<protein>
    <submittedName>
        <fullName evidence="2">Nitrogen-fixing NifU domain protein</fullName>
    </submittedName>
</protein>
<feature type="domain" description="NIF system FeS cluster assembly NifU C-terminal" evidence="1">
    <location>
        <begin position="21"/>
        <end position="83"/>
    </location>
</feature>
<dbReference type="AlphaFoldDB" id="K1RN49"/>
<sequence length="87" mass="9862">MDIIILVILMTDEEIIQKIQYELDKIQPFLMSEGGAVEFVKYENNIVYVKFSGACSNCGLIDVTLKDGIEQILINEIPGIKEVRKIN</sequence>
<organism evidence="2">
    <name type="scientific">human gut metagenome</name>
    <dbReference type="NCBI Taxonomy" id="408170"/>
    <lineage>
        <taxon>unclassified sequences</taxon>
        <taxon>metagenomes</taxon>
        <taxon>organismal metagenomes</taxon>
    </lineage>
</organism>
<dbReference type="Pfam" id="PF01106">
    <property type="entry name" value="NifU"/>
    <property type="match status" value="1"/>
</dbReference>
<name>K1RN49_9ZZZZ</name>
<accession>K1RN49</accession>
<dbReference type="Gene3D" id="3.30.300.130">
    <property type="entry name" value="Fe-S cluster assembly (FSCA)"/>
    <property type="match status" value="1"/>
</dbReference>
<reference evidence="2" key="1">
    <citation type="journal article" date="2013" name="Environ. Microbiol.">
        <title>Microbiota from the distal guts of lean and obese adolescents exhibit partial functional redundancy besides clear differences in community structure.</title>
        <authorList>
            <person name="Ferrer M."/>
            <person name="Ruiz A."/>
            <person name="Lanza F."/>
            <person name="Haange S.B."/>
            <person name="Oberbach A."/>
            <person name="Till H."/>
            <person name="Bargiela R."/>
            <person name="Campoy C."/>
            <person name="Segura M.T."/>
            <person name="Richter M."/>
            <person name="von Bergen M."/>
            <person name="Seifert J."/>
            <person name="Suarez A."/>
        </authorList>
    </citation>
    <scope>NUCLEOTIDE SEQUENCE</scope>
</reference>
<dbReference type="GO" id="GO:0016226">
    <property type="term" value="P:iron-sulfur cluster assembly"/>
    <property type="evidence" value="ECO:0007669"/>
    <property type="project" value="InterPro"/>
</dbReference>
<dbReference type="PANTHER" id="PTHR11178:SF51">
    <property type="entry name" value="FE_S BIOGENESIS PROTEIN NFUA"/>
    <property type="match status" value="1"/>
</dbReference>
<comment type="caution">
    <text evidence="2">The sequence shown here is derived from an EMBL/GenBank/DDBJ whole genome shotgun (WGS) entry which is preliminary data.</text>
</comment>